<dbReference type="InterPro" id="IPR007325">
    <property type="entry name" value="KFase/CYL"/>
</dbReference>
<dbReference type="Proteomes" id="UP000036503">
    <property type="component" value="Unassembled WGS sequence"/>
</dbReference>
<reference evidence="1 2" key="1">
    <citation type="submission" date="2015-06" db="EMBL/GenBank/DDBJ databases">
        <title>Draft genome sequence of beer spoilage bacterium Megasphaera cerevisiae type strain 20462.</title>
        <authorList>
            <person name="Kutumbaka K."/>
            <person name="Pasmowitz J."/>
            <person name="Mategko J."/>
            <person name="Reyes D."/>
            <person name="Friedrich A."/>
            <person name="Han S."/>
            <person name="Martens-Habbena W."/>
            <person name="Neal-McKinney J."/>
            <person name="Janagama H.K."/>
            <person name="Nadala C."/>
            <person name="Samadpour M."/>
        </authorList>
    </citation>
    <scope>NUCLEOTIDE SEQUENCE [LARGE SCALE GENOMIC DNA]</scope>
    <source>
        <strain evidence="1 2">DSM 20462</strain>
    </source>
</reference>
<name>A0A0J6WYH2_9FIRM</name>
<dbReference type="PANTHER" id="PTHR31118">
    <property type="entry name" value="CYCLASE-LIKE PROTEIN 2"/>
    <property type="match status" value="1"/>
</dbReference>
<sequence>MPDMTLWKLIKELKGPRYTWVDLTHELSPQTPHWFGFKPLQADLLFDYLPDTDKDKLAPMRCFQYSVASQYGTHVDVPRHFFKDGRSMEEITVQEMMYPLVVIDKSAECAANPDFMLTIKDIENWEKIYGRIPENAFVAFRSDWHKKINLEFPDENGVPHYPGWDVEAITWLVKKRNIGAIGHEPADTDPGFVTTREDAYPYPGEQRILHLDHIQIEVLRNLDQVPPVGSIIVCAFPRLKDGTGFPARCFAICLVD</sequence>
<dbReference type="AlphaFoldDB" id="A0A0J6WYH2"/>
<evidence type="ECO:0008006" key="3">
    <source>
        <dbReference type="Google" id="ProtNLM"/>
    </source>
</evidence>
<evidence type="ECO:0000313" key="2">
    <source>
        <dbReference type="Proteomes" id="UP000036503"/>
    </source>
</evidence>
<proteinExistence type="predicted"/>
<dbReference type="Gene3D" id="3.50.30.50">
    <property type="entry name" value="Putative cyclase"/>
    <property type="match status" value="1"/>
</dbReference>
<dbReference type="InterPro" id="IPR037175">
    <property type="entry name" value="KFase_sf"/>
</dbReference>
<gene>
    <name evidence="1" type="ORF">AB840_00740</name>
</gene>
<dbReference type="GO" id="GO:0019441">
    <property type="term" value="P:L-tryptophan catabolic process to kynurenine"/>
    <property type="evidence" value="ECO:0007669"/>
    <property type="project" value="InterPro"/>
</dbReference>
<protein>
    <recommendedName>
        <fullName evidence="3">Cyclase</fullName>
    </recommendedName>
</protein>
<dbReference type="RefSeq" id="WP_048512916.1">
    <property type="nucleotide sequence ID" value="NZ_FUXD01000013.1"/>
</dbReference>
<evidence type="ECO:0000313" key="1">
    <source>
        <dbReference type="EMBL" id="KMO87694.1"/>
    </source>
</evidence>
<dbReference type="EMBL" id="LEKT01000002">
    <property type="protein sequence ID" value="KMO87694.1"/>
    <property type="molecule type" value="Genomic_DNA"/>
</dbReference>
<accession>A0A0J6WYH2</accession>
<dbReference type="STRING" id="39029.BSR42_07435"/>
<comment type="caution">
    <text evidence="1">The sequence shown here is derived from an EMBL/GenBank/DDBJ whole genome shotgun (WGS) entry which is preliminary data.</text>
</comment>
<dbReference type="SUPFAM" id="SSF102198">
    <property type="entry name" value="Putative cyclase"/>
    <property type="match status" value="1"/>
</dbReference>
<dbReference type="PANTHER" id="PTHR31118:SF12">
    <property type="entry name" value="CYCLASE-LIKE PROTEIN 2"/>
    <property type="match status" value="1"/>
</dbReference>
<keyword evidence="2" id="KW-1185">Reference proteome</keyword>
<dbReference type="InParanoid" id="A0A0J6WYH2"/>
<dbReference type="PATRIC" id="fig|1122219.3.peg.164"/>
<dbReference type="GO" id="GO:0004061">
    <property type="term" value="F:arylformamidase activity"/>
    <property type="evidence" value="ECO:0007669"/>
    <property type="project" value="InterPro"/>
</dbReference>
<organism evidence="1 2">
    <name type="scientific">Megasphaera cerevisiae DSM 20462</name>
    <dbReference type="NCBI Taxonomy" id="1122219"/>
    <lineage>
        <taxon>Bacteria</taxon>
        <taxon>Bacillati</taxon>
        <taxon>Bacillota</taxon>
        <taxon>Negativicutes</taxon>
        <taxon>Veillonellales</taxon>
        <taxon>Veillonellaceae</taxon>
        <taxon>Megasphaera</taxon>
    </lineage>
</organism>
<dbReference type="OrthoDB" id="9796085at2"/>
<dbReference type="Pfam" id="PF04199">
    <property type="entry name" value="Cyclase"/>
    <property type="match status" value="1"/>
</dbReference>